<dbReference type="PANTHER" id="PTHR35729:SF1">
    <property type="entry name" value="T1B9.12 PROTEIN"/>
    <property type="match status" value="1"/>
</dbReference>
<accession>A0A2N9JB90</accession>
<protein>
    <submittedName>
        <fullName evidence="1">Uncharacterized protein</fullName>
    </submittedName>
</protein>
<dbReference type="EMBL" id="OIVN01006477">
    <property type="protein sequence ID" value="SPD33863.1"/>
    <property type="molecule type" value="Genomic_DNA"/>
</dbReference>
<sequence length="62" mass="6645">MKVAIFTNKASAMARISTDTGFLIHRNLLLTTHANLPSLSSAETSEIRLQNGVAATLVPHRG</sequence>
<organism evidence="1">
    <name type="scientific">Fagus sylvatica</name>
    <name type="common">Beechnut</name>
    <dbReference type="NCBI Taxonomy" id="28930"/>
    <lineage>
        <taxon>Eukaryota</taxon>
        <taxon>Viridiplantae</taxon>
        <taxon>Streptophyta</taxon>
        <taxon>Embryophyta</taxon>
        <taxon>Tracheophyta</taxon>
        <taxon>Spermatophyta</taxon>
        <taxon>Magnoliopsida</taxon>
        <taxon>eudicotyledons</taxon>
        <taxon>Gunneridae</taxon>
        <taxon>Pentapetalae</taxon>
        <taxon>rosids</taxon>
        <taxon>fabids</taxon>
        <taxon>Fagales</taxon>
        <taxon>Fagaceae</taxon>
        <taxon>Fagus</taxon>
    </lineage>
</organism>
<gene>
    <name evidence="1" type="ORF">FSB_LOCUS61745</name>
</gene>
<proteinExistence type="predicted"/>
<evidence type="ECO:0000313" key="1">
    <source>
        <dbReference type="EMBL" id="SPD33863.1"/>
    </source>
</evidence>
<dbReference type="AlphaFoldDB" id="A0A2N9JB90"/>
<reference evidence="1" key="1">
    <citation type="submission" date="2018-02" db="EMBL/GenBank/DDBJ databases">
        <authorList>
            <person name="Cohen D.B."/>
            <person name="Kent A.D."/>
        </authorList>
    </citation>
    <scope>NUCLEOTIDE SEQUENCE</scope>
</reference>
<dbReference type="PANTHER" id="PTHR35729">
    <property type="entry name" value="T1B9.12 PROTEIN"/>
    <property type="match status" value="1"/>
</dbReference>
<name>A0A2N9JB90_FAGSY</name>